<accession>A0A6G2DDG8</accession>
<dbReference type="Gene3D" id="3.40.50.1000">
    <property type="entry name" value="HAD superfamily/HAD-like"/>
    <property type="match status" value="1"/>
</dbReference>
<reference evidence="1 2" key="1">
    <citation type="submission" date="2019-11" db="EMBL/GenBank/DDBJ databases">
        <title>Growth characteristics of pneumococcus vary with the chemical composition of the capsule and with environmental conditions.</title>
        <authorList>
            <person name="Tothpal A."/>
            <person name="Desobry K."/>
            <person name="Joshi S."/>
            <person name="Wyllie A.L."/>
            <person name="Weinberger D.M."/>
        </authorList>
    </citation>
    <scope>NUCLEOTIDE SEQUENCE [LARGE SCALE GENOMIC DNA]</scope>
    <source>
        <strain evidence="2">pnumococcus19F</strain>
    </source>
</reference>
<proteinExistence type="predicted"/>
<name>A0A6G2DDG8_STREE</name>
<evidence type="ECO:0000313" key="2">
    <source>
        <dbReference type="Proteomes" id="UP000483094"/>
    </source>
</evidence>
<dbReference type="InterPro" id="IPR036412">
    <property type="entry name" value="HAD-like_sf"/>
</dbReference>
<dbReference type="InterPro" id="IPR023214">
    <property type="entry name" value="HAD_sf"/>
</dbReference>
<dbReference type="AlphaFoldDB" id="A0A6G2DDG8"/>
<gene>
    <name evidence="1" type="ORF">GM540_10280</name>
</gene>
<dbReference type="EMBL" id="WNHQ01001046">
    <property type="protein sequence ID" value="MTV74352.1"/>
    <property type="molecule type" value="Genomic_DNA"/>
</dbReference>
<comment type="caution">
    <text evidence="1">The sequence shown here is derived from an EMBL/GenBank/DDBJ whole genome shotgun (WGS) entry which is preliminary data.</text>
</comment>
<organism evidence="1 2">
    <name type="scientific">Streptococcus pneumoniae</name>
    <dbReference type="NCBI Taxonomy" id="1313"/>
    <lineage>
        <taxon>Bacteria</taxon>
        <taxon>Bacillati</taxon>
        <taxon>Bacillota</taxon>
        <taxon>Bacilli</taxon>
        <taxon>Lactobacillales</taxon>
        <taxon>Streptococcaceae</taxon>
        <taxon>Streptococcus</taxon>
    </lineage>
</organism>
<dbReference type="SUPFAM" id="SSF56784">
    <property type="entry name" value="HAD-like"/>
    <property type="match status" value="1"/>
</dbReference>
<sequence>MAIGDGVNNLLMLKSAELGIAFCSKEMLKKEIPHHVDKRDFLEVLPLIDCLE</sequence>
<evidence type="ECO:0000313" key="1">
    <source>
        <dbReference type="EMBL" id="MTV74352.1"/>
    </source>
</evidence>
<dbReference type="Proteomes" id="UP000483094">
    <property type="component" value="Unassembled WGS sequence"/>
</dbReference>
<protein>
    <recommendedName>
        <fullName evidence="3">Phosphoserine phosphatase</fullName>
    </recommendedName>
</protein>
<evidence type="ECO:0008006" key="3">
    <source>
        <dbReference type="Google" id="ProtNLM"/>
    </source>
</evidence>
<dbReference type="RefSeq" id="WP_001812248.1">
    <property type="nucleotide sequence ID" value="NZ_CKMQ01000019.1"/>
</dbReference>